<dbReference type="AlphaFoldDB" id="E7S0R9"/>
<organism evidence="1 2">
    <name type="scientific">Lautropia mirabilis ATCC 51599</name>
    <dbReference type="NCBI Taxonomy" id="887898"/>
    <lineage>
        <taxon>Bacteria</taxon>
        <taxon>Pseudomonadati</taxon>
        <taxon>Pseudomonadota</taxon>
        <taxon>Betaproteobacteria</taxon>
        <taxon>Burkholderiales</taxon>
        <taxon>Burkholderiaceae</taxon>
        <taxon>Lautropia</taxon>
    </lineage>
</organism>
<dbReference type="Pfam" id="PF22817">
    <property type="entry name" value="ApeP-like"/>
    <property type="match status" value="1"/>
</dbReference>
<dbReference type="Gene3D" id="3.10.129.10">
    <property type="entry name" value="Hotdog Thioesterase"/>
    <property type="match status" value="1"/>
</dbReference>
<gene>
    <name evidence="1" type="ORF">HMPREF0551_2630</name>
</gene>
<dbReference type="HOGENOM" id="CLU_116661_1_0_4"/>
<dbReference type="RefSeq" id="WP_005675118.1">
    <property type="nucleotide sequence ID" value="NZ_CP146288.1"/>
</dbReference>
<dbReference type="EMBL" id="AEQP01000024">
    <property type="protein sequence ID" value="EFV93734.1"/>
    <property type="molecule type" value="Genomic_DNA"/>
</dbReference>
<dbReference type="InterPro" id="IPR016776">
    <property type="entry name" value="ApeP-like_dehydratase"/>
</dbReference>
<sequence length="172" mass="18026">MSGRLTCPIVDVAPLLPHSGNMVLLDEILDYDEESLQGRATIREDHVFLRPEGVVPAWMAMEILAQGIAAFDGCHAAQAGRGPQLGFLLGSRKFSLYVDSLPVGADLQVNVRISTSSGQGFGVFDGELHWMNAPEDIQASLPQGSLVAAGALNVYQPGEAGGLAGLVGIQGS</sequence>
<dbReference type="SUPFAM" id="SSF54637">
    <property type="entry name" value="Thioesterase/thiol ester dehydrase-isomerase"/>
    <property type="match status" value="1"/>
</dbReference>
<dbReference type="eggNOG" id="COG4706">
    <property type="taxonomic scope" value="Bacteria"/>
</dbReference>
<evidence type="ECO:0008006" key="3">
    <source>
        <dbReference type="Google" id="ProtNLM"/>
    </source>
</evidence>
<dbReference type="STRING" id="887898.HMPREF0551_2630"/>
<protein>
    <recommendedName>
        <fullName evidence="3">FabA-like domain protein</fullName>
    </recommendedName>
</protein>
<comment type="caution">
    <text evidence="1">The sequence shown here is derived from an EMBL/GenBank/DDBJ whole genome shotgun (WGS) entry which is preliminary data.</text>
</comment>
<dbReference type="PIRSF" id="PIRSF020565">
    <property type="entry name" value="3Ho_Ac_ACP_DH_prd"/>
    <property type="match status" value="1"/>
</dbReference>
<accession>E7S0R9</accession>
<keyword evidence="2" id="KW-1185">Reference proteome</keyword>
<name>E7S0R9_9BURK</name>
<evidence type="ECO:0000313" key="2">
    <source>
        <dbReference type="Proteomes" id="UP000011021"/>
    </source>
</evidence>
<proteinExistence type="predicted"/>
<dbReference type="InterPro" id="IPR029069">
    <property type="entry name" value="HotDog_dom_sf"/>
</dbReference>
<evidence type="ECO:0000313" key="1">
    <source>
        <dbReference type="EMBL" id="EFV93734.1"/>
    </source>
</evidence>
<reference evidence="1 2" key="1">
    <citation type="submission" date="2010-12" db="EMBL/GenBank/DDBJ databases">
        <authorList>
            <person name="Muzny D."/>
            <person name="Qin X."/>
            <person name="Deng J."/>
            <person name="Jiang H."/>
            <person name="Liu Y."/>
            <person name="Qu J."/>
            <person name="Song X.-Z."/>
            <person name="Zhang L."/>
            <person name="Thornton R."/>
            <person name="Coyle M."/>
            <person name="Francisco L."/>
            <person name="Jackson L."/>
            <person name="Javaid M."/>
            <person name="Korchina V."/>
            <person name="Kovar C."/>
            <person name="Mata R."/>
            <person name="Mathew T."/>
            <person name="Ngo R."/>
            <person name="Nguyen L."/>
            <person name="Nguyen N."/>
            <person name="Okwuonu G."/>
            <person name="Ongeri F."/>
            <person name="Pham C."/>
            <person name="Simmons D."/>
            <person name="Wilczek-Boney K."/>
            <person name="Hale W."/>
            <person name="Jakkamsetti A."/>
            <person name="Pham P."/>
            <person name="Ruth R."/>
            <person name="San Lucas F."/>
            <person name="Warren J."/>
            <person name="Zhang J."/>
            <person name="Zhao Z."/>
            <person name="Zhou C."/>
            <person name="Zhu D."/>
            <person name="Lee S."/>
            <person name="Bess C."/>
            <person name="Blankenburg K."/>
            <person name="Forbes L."/>
            <person name="Fu Q."/>
            <person name="Gubbala S."/>
            <person name="Hirani K."/>
            <person name="Jayaseelan J.C."/>
            <person name="Lara F."/>
            <person name="Munidasa M."/>
            <person name="Palculict T."/>
            <person name="Patil S."/>
            <person name="Pu L.-L."/>
            <person name="Saada N."/>
            <person name="Tang L."/>
            <person name="Weissenberger G."/>
            <person name="Zhu Y."/>
            <person name="Hemphill L."/>
            <person name="Shang Y."/>
            <person name="Youmans B."/>
            <person name="Ayvaz T."/>
            <person name="Ross M."/>
            <person name="Santibanez J."/>
            <person name="Aqrawi P."/>
            <person name="Gross S."/>
            <person name="Joshi V."/>
            <person name="Fowler G."/>
            <person name="Nazareth L."/>
            <person name="Reid J."/>
            <person name="Worley K."/>
            <person name="Petrosino J."/>
            <person name="Highlander S."/>
            <person name="Gibbs R."/>
        </authorList>
    </citation>
    <scope>NUCLEOTIDE SEQUENCE [LARGE SCALE GENOMIC DNA]</scope>
    <source>
        <strain evidence="1 2">ATCC 51599</strain>
    </source>
</reference>
<dbReference type="Proteomes" id="UP000011021">
    <property type="component" value="Unassembled WGS sequence"/>
</dbReference>